<evidence type="ECO:0000256" key="8">
    <source>
        <dbReference type="ARBA" id="ARBA00038436"/>
    </source>
</evidence>
<gene>
    <name evidence="11" type="ORF">EI547_17205</name>
</gene>
<dbReference type="InterPro" id="IPR007387">
    <property type="entry name" value="TRAP_DctQ"/>
</dbReference>
<keyword evidence="2 9" id="KW-0813">Transport</keyword>
<proteinExistence type="inferred from homology"/>
<keyword evidence="6 9" id="KW-1133">Transmembrane helix</keyword>
<keyword evidence="3" id="KW-1003">Cell membrane</keyword>
<name>A0ABR9G2P3_9GAMM</name>
<dbReference type="Proteomes" id="UP001645038">
    <property type="component" value="Unassembled WGS sequence"/>
</dbReference>
<evidence type="ECO:0000256" key="5">
    <source>
        <dbReference type="ARBA" id="ARBA00022692"/>
    </source>
</evidence>
<dbReference type="InterPro" id="IPR055348">
    <property type="entry name" value="DctQ"/>
</dbReference>
<evidence type="ECO:0000256" key="9">
    <source>
        <dbReference type="RuleBase" id="RU369079"/>
    </source>
</evidence>
<evidence type="ECO:0000256" key="4">
    <source>
        <dbReference type="ARBA" id="ARBA00022519"/>
    </source>
</evidence>
<keyword evidence="12" id="KW-1185">Reference proteome</keyword>
<accession>A0ABR9G2P3</accession>
<sequence>MTAANHVNRAIALFWGLLTAIVTTAFALMLTIMAIQVISRYALGIPVSWTDEAARYLFLSQIFLGSVLALRYQEHIRITVVTDLMGPRVRNFVASLADIICIVVLLMLAIGGWNMMERTSGILASTFRLSFSYIYLIQLISAWMMIGLLIGDLYRRIFIRLPAIQNDWSE</sequence>
<keyword evidence="7 9" id="KW-0472">Membrane</keyword>
<evidence type="ECO:0000256" key="1">
    <source>
        <dbReference type="ARBA" id="ARBA00004429"/>
    </source>
</evidence>
<comment type="caution">
    <text evidence="11">The sequence shown here is derived from an EMBL/GenBank/DDBJ whole genome shotgun (WGS) entry which is preliminary data.</text>
</comment>
<feature type="transmembrane region" description="Helical" evidence="9">
    <location>
        <begin position="53"/>
        <end position="72"/>
    </location>
</feature>
<feature type="transmembrane region" description="Helical" evidence="9">
    <location>
        <begin position="12"/>
        <end position="38"/>
    </location>
</feature>
<evidence type="ECO:0000256" key="7">
    <source>
        <dbReference type="ARBA" id="ARBA00023136"/>
    </source>
</evidence>
<organism evidence="11 12">
    <name type="scientific">Halomonas colorata</name>
    <dbReference type="NCBI Taxonomy" id="2742615"/>
    <lineage>
        <taxon>Bacteria</taxon>
        <taxon>Pseudomonadati</taxon>
        <taxon>Pseudomonadota</taxon>
        <taxon>Gammaproteobacteria</taxon>
        <taxon>Oceanospirillales</taxon>
        <taxon>Halomonadaceae</taxon>
        <taxon>Halomonas</taxon>
    </lineage>
</organism>
<evidence type="ECO:0000256" key="6">
    <source>
        <dbReference type="ARBA" id="ARBA00022989"/>
    </source>
</evidence>
<dbReference type="PANTHER" id="PTHR35011">
    <property type="entry name" value="2,3-DIKETO-L-GULONATE TRAP TRANSPORTER SMALL PERMEASE PROTEIN YIAM"/>
    <property type="match status" value="1"/>
</dbReference>
<dbReference type="Pfam" id="PF04290">
    <property type="entry name" value="DctQ"/>
    <property type="match status" value="1"/>
</dbReference>
<evidence type="ECO:0000256" key="2">
    <source>
        <dbReference type="ARBA" id="ARBA00022448"/>
    </source>
</evidence>
<evidence type="ECO:0000256" key="3">
    <source>
        <dbReference type="ARBA" id="ARBA00022475"/>
    </source>
</evidence>
<dbReference type="EMBL" id="RRZB01000065">
    <property type="protein sequence ID" value="MBE0465173.1"/>
    <property type="molecule type" value="Genomic_DNA"/>
</dbReference>
<feature type="transmembrane region" description="Helical" evidence="9">
    <location>
        <begin position="92"/>
        <end position="113"/>
    </location>
</feature>
<evidence type="ECO:0000313" key="11">
    <source>
        <dbReference type="EMBL" id="MBE0465173.1"/>
    </source>
</evidence>
<evidence type="ECO:0000313" key="12">
    <source>
        <dbReference type="Proteomes" id="UP001645038"/>
    </source>
</evidence>
<reference evidence="11 12" key="1">
    <citation type="submission" date="2020-07" db="EMBL/GenBank/DDBJ databases">
        <title>Halophilic bacteria isolated from french cheeses.</title>
        <authorList>
            <person name="Kothe C.I."/>
            <person name="Farah-Kraiem B."/>
            <person name="Renault P."/>
            <person name="Dridi B."/>
        </authorList>
    </citation>
    <scope>NUCLEOTIDE SEQUENCE [LARGE SCALE GENOMIC DNA]</scope>
    <source>
        <strain evidence="11 12">FME20</strain>
    </source>
</reference>
<comment type="subunit">
    <text evidence="9">The complex comprises the extracytoplasmic solute receptor protein and the two transmembrane proteins.</text>
</comment>
<comment type="subcellular location">
    <subcellularLocation>
        <location evidence="1 9">Cell inner membrane</location>
        <topology evidence="1 9">Multi-pass membrane protein</topology>
    </subcellularLocation>
</comment>
<feature type="transmembrane region" description="Helical" evidence="9">
    <location>
        <begin position="133"/>
        <end position="154"/>
    </location>
</feature>
<protein>
    <recommendedName>
        <fullName evidence="9">TRAP transporter small permease protein</fullName>
    </recommendedName>
</protein>
<comment type="function">
    <text evidence="9">Part of the tripartite ATP-independent periplasmic (TRAP) transport system.</text>
</comment>
<keyword evidence="4 9" id="KW-0997">Cell inner membrane</keyword>
<comment type="similarity">
    <text evidence="8 9">Belongs to the TRAP transporter small permease family.</text>
</comment>
<feature type="domain" description="Tripartite ATP-independent periplasmic transporters DctQ component" evidence="10">
    <location>
        <begin position="29"/>
        <end position="157"/>
    </location>
</feature>
<keyword evidence="5 9" id="KW-0812">Transmembrane</keyword>
<dbReference type="RefSeq" id="WP_192539608.1">
    <property type="nucleotide sequence ID" value="NZ_RRZB01000065.1"/>
</dbReference>
<evidence type="ECO:0000259" key="10">
    <source>
        <dbReference type="Pfam" id="PF04290"/>
    </source>
</evidence>